<name>A0A8J3LJU3_9ACTN</name>
<dbReference type="EMBL" id="BONU01000013">
    <property type="protein sequence ID" value="GIG73962.1"/>
    <property type="molecule type" value="Genomic_DNA"/>
</dbReference>
<dbReference type="AlphaFoldDB" id="A0A8J3LJU3"/>
<dbReference type="PANTHER" id="PTHR43014">
    <property type="entry name" value="MERCURIC REDUCTASE"/>
    <property type="match status" value="1"/>
</dbReference>
<dbReference type="PRINTS" id="PR00469">
    <property type="entry name" value="PNDRDTASEII"/>
</dbReference>
<dbReference type="PANTHER" id="PTHR43014:SF2">
    <property type="entry name" value="MERCURIC REDUCTASE"/>
    <property type="match status" value="1"/>
</dbReference>
<accession>A0A8J3LJU3</accession>
<reference evidence="2" key="1">
    <citation type="submission" date="2021-01" db="EMBL/GenBank/DDBJ databases">
        <title>Whole genome shotgun sequence of Planosporangium flavigriseum NBRC 105377.</title>
        <authorList>
            <person name="Komaki H."/>
            <person name="Tamura T."/>
        </authorList>
    </citation>
    <scope>NUCLEOTIDE SEQUENCE</scope>
    <source>
        <strain evidence="2">NBRC 105377</strain>
    </source>
</reference>
<comment type="caution">
    <text evidence="2">The sequence shown here is derived from an EMBL/GenBank/DDBJ whole genome shotgun (WGS) entry which is preliminary data.</text>
</comment>
<evidence type="ECO:0000259" key="1">
    <source>
        <dbReference type="Pfam" id="PF07992"/>
    </source>
</evidence>
<protein>
    <submittedName>
        <fullName evidence="2">Oxidoreductase</fullName>
    </submittedName>
</protein>
<dbReference type="GO" id="GO:0003955">
    <property type="term" value="F:NAD(P)H dehydrogenase (quinone) activity"/>
    <property type="evidence" value="ECO:0007669"/>
    <property type="project" value="TreeGrafter"/>
</dbReference>
<gene>
    <name evidence="2" type="ORF">Pfl04_23660</name>
</gene>
<keyword evidence="3" id="KW-1185">Reference proteome</keyword>
<evidence type="ECO:0000313" key="2">
    <source>
        <dbReference type="EMBL" id="GIG73962.1"/>
    </source>
</evidence>
<sequence length="308" mass="32881">MAWDTDLIIVGGGPAGCAAAVMASSLGLRCVLVEPVTLCHKLRHIPSTTNVLGGFASGGKLAGRITADVARAARCQVRLGRAAAGVRTFDDHVRVDLDDGETLHAPYAVVATGVRPQATAEVDWIDQDGELTAKPLWEADPLPGAQVLVLGVDRPLGTLLRSHPDVDMRLVVLYSAAEQYKADEVRDDPRVALLPTAHLELRHGTDGLLRLRAVDDTGEERNFAVDNLYLNLGSHPVVPAGDVRADASGYCPPGIQHPRILVAGDLRSARYQRILTAYGSGAEAALTAYYARNDVPHERPSTVDDTRA</sequence>
<organism evidence="2 3">
    <name type="scientific">Planosporangium flavigriseum</name>
    <dbReference type="NCBI Taxonomy" id="373681"/>
    <lineage>
        <taxon>Bacteria</taxon>
        <taxon>Bacillati</taxon>
        <taxon>Actinomycetota</taxon>
        <taxon>Actinomycetes</taxon>
        <taxon>Micromonosporales</taxon>
        <taxon>Micromonosporaceae</taxon>
        <taxon>Planosporangium</taxon>
    </lineage>
</organism>
<feature type="domain" description="FAD/NAD(P)-binding" evidence="1">
    <location>
        <begin position="6"/>
        <end position="119"/>
    </location>
</feature>
<dbReference type="PRINTS" id="PR00368">
    <property type="entry name" value="FADPNR"/>
</dbReference>
<dbReference type="GO" id="GO:0050660">
    <property type="term" value="F:flavin adenine dinucleotide binding"/>
    <property type="evidence" value="ECO:0007669"/>
    <property type="project" value="TreeGrafter"/>
</dbReference>
<dbReference type="Gene3D" id="3.50.50.60">
    <property type="entry name" value="FAD/NAD(P)-binding domain"/>
    <property type="match status" value="2"/>
</dbReference>
<dbReference type="RefSeq" id="WP_168079110.1">
    <property type="nucleotide sequence ID" value="NZ_BAAAQJ010000020.1"/>
</dbReference>
<dbReference type="InterPro" id="IPR036188">
    <property type="entry name" value="FAD/NAD-bd_sf"/>
</dbReference>
<proteinExistence type="predicted"/>
<dbReference type="InterPro" id="IPR023753">
    <property type="entry name" value="FAD/NAD-binding_dom"/>
</dbReference>
<evidence type="ECO:0000313" key="3">
    <source>
        <dbReference type="Proteomes" id="UP000653674"/>
    </source>
</evidence>
<dbReference type="Proteomes" id="UP000653674">
    <property type="component" value="Unassembled WGS sequence"/>
</dbReference>
<dbReference type="SUPFAM" id="SSF51905">
    <property type="entry name" value="FAD/NAD(P)-binding domain"/>
    <property type="match status" value="1"/>
</dbReference>
<dbReference type="Pfam" id="PF07992">
    <property type="entry name" value="Pyr_redox_2"/>
    <property type="match status" value="1"/>
</dbReference>